<reference evidence="1 2" key="1">
    <citation type="submission" date="2014-07" db="EMBL/GenBank/DDBJ databases">
        <title>Complete genome sequence of a moderately halophilic bacterium Terribacillus aidingensis MP602, isolated from Cryptomeria fortunei in Tianmu mountain in China.</title>
        <authorList>
            <person name="Wang Y."/>
            <person name="Lu P."/>
            <person name="Zhang L."/>
        </authorList>
    </citation>
    <scope>NUCLEOTIDE SEQUENCE [LARGE SCALE GENOMIC DNA]</scope>
    <source>
        <strain evidence="1 2">MP602</strain>
        <plasmid evidence="1 2">pT1</plasmid>
    </source>
</reference>
<gene>
    <name evidence="1" type="ORF">GZ22_18125</name>
</gene>
<dbReference type="EMBL" id="CP008877">
    <property type="protein sequence ID" value="AIF68361.1"/>
    <property type="molecule type" value="Genomic_DNA"/>
</dbReference>
<protein>
    <submittedName>
        <fullName evidence="1">Uncharacterized protein</fullName>
    </submittedName>
</protein>
<dbReference type="RefSeq" id="WP_041592283.1">
    <property type="nucleotide sequence ID" value="NZ_CP008877.1"/>
</dbReference>
<accession>A0A075LQF9</accession>
<proteinExistence type="predicted"/>
<dbReference type="OrthoDB" id="7063737at2"/>
<name>A0A075LQF9_9BACI</name>
<geneLocation type="plasmid" evidence="1 2">
    <name>pT1</name>
</geneLocation>
<evidence type="ECO:0000313" key="1">
    <source>
        <dbReference type="EMBL" id="AIF68361.1"/>
    </source>
</evidence>
<evidence type="ECO:0000313" key="2">
    <source>
        <dbReference type="Proteomes" id="UP000027980"/>
    </source>
</evidence>
<dbReference type="HOGENOM" id="CLU_894094_0_0_9"/>
<dbReference type="KEGG" id="tap:GZ22_18125"/>
<dbReference type="AlphaFoldDB" id="A0A075LQF9"/>
<dbReference type="Proteomes" id="UP000027980">
    <property type="component" value="Plasmid pT1"/>
</dbReference>
<dbReference type="GeneID" id="34223405"/>
<sequence>MVNVERVKEAFELLRKPDNIPFPYISEHLNVVKRRENASFETFRPNFNRVEYNAVIGWEGQSYTYGYKEGFFNIAHAAIEPAAHIPDTLVFSIIFNYRQYLELVLKENITRFEILWECPMSNNKTHDLSILLDRLLELLKTRDYNFLISEVQKKVINDFMEIDSKNDAFRFVYDFEGQLSHKYDHKIINLLDLHYTMNEIYNDFNAIDYLFGADEALENRYSHPSIEGLLVALNSYLTNGKNRKGINSLAKLKHLIFEFTFAFNEKSTLKFDADDTNVTEMNETEYGVSNDYFTIVLHVDNEEIKSMRVKH</sequence>
<organism evidence="1 2">
    <name type="scientific">Terribacillus saccharophilus</name>
    <dbReference type="NCBI Taxonomy" id="361277"/>
    <lineage>
        <taxon>Bacteria</taxon>
        <taxon>Bacillati</taxon>
        <taxon>Bacillota</taxon>
        <taxon>Bacilli</taxon>
        <taxon>Bacillales</taxon>
        <taxon>Bacillaceae</taxon>
        <taxon>Terribacillus</taxon>
    </lineage>
</organism>
<keyword evidence="1" id="KW-0614">Plasmid</keyword>